<proteinExistence type="predicted"/>
<feature type="compositionally biased region" description="Basic and acidic residues" evidence="2">
    <location>
        <begin position="273"/>
        <end position="288"/>
    </location>
</feature>
<dbReference type="SUPFAM" id="SSF54928">
    <property type="entry name" value="RNA-binding domain, RBD"/>
    <property type="match status" value="1"/>
</dbReference>
<feature type="domain" description="RRM" evidence="3">
    <location>
        <begin position="335"/>
        <end position="424"/>
    </location>
</feature>
<name>A0A7S4Q475_9DINO</name>
<evidence type="ECO:0000256" key="2">
    <source>
        <dbReference type="SAM" id="MobiDB-lite"/>
    </source>
</evidence>
<feature type="compositionally biased region" description="Low complexity" evidence="2">
    <location>
        <begin position="228"/>
        <end position="255"/>
    </location>
</feature>
<dbReference type="EMBL" id="HBNR01017514">
    <property type="protein sequence ID" value="CAE4571948.1"/>
    <property type="molecule type" value="Transcribed_RNA"/>
</dbReference>
<feature type="region of interest" description="Disordered" evidence="2">
    <location>
        <begin position="21"/>
        <end position="49"/>
    </location>
</feature>
<protein>
    <recommendedName>
        <fullName evidence="3">RRM domain-containing protein</fullName>
    </recommendedName>
</protein>
<dbReference type="AlphaFoldDB" id="A0A7S4Q475"/>
<dbReference type="PROSITE" id="PS50102">
    <property type="entry name" value="RRM"/>
    <property type="match status" value="1"/>
</dbReference>
<reference evidence="4" key="1">
    <citation type="submission" date="2021-01" db="EMBL/GenBank/DDBJ databases">
        <authorList>
            <person name="Corre E."/>
            <person name="Pelletier E."/>
            <person name="Niang G."/>
            <person name="Scheremetjew M."/>
            <person name="Finn R."/>
            <person name="Kale V."/>
            <person name="Holt S."/>
            <person name="Cochrane G."/>
            <person name="Meng A."/>
            <person name="Brown T."/>
            <person name="Cohen L."/>
        </authorList>
    </citation>
    <scope>NUCLEOTIDE SEQUENCE</scope>
    <source>
        <strain evidence="4">CCMP3105</strain>
    </source>
</reference>
<gene>
    <name evidence="4" type="ORF">AMON00008_LOCUS11567</name>
</gene>
<dbReference type="CDD" id="cd12277">
    <property type="entry name" value="RRM3_MEI2_EAR1_like"/>
    <property type="match status" value="1"/>
</dbReference>
<organism evidence="4">
    <name type="scientific">Alexandrium monilatum</name>
    <dbReference type="NCBI Taxonomy" id="311494"/>
    <lineage>
        <taxon>Eukaryota</taxon>
        <taxon>Sar</taxon>
        <taxon>Alveolata</taxon>
        <taxon>Dinophyceae</taxon>
        <taxon>Gonyaulacales</taxon>
        <taxon>Pyrocystaceae</taxon>
        <taxon>Alexandrium</taxon>
    </lineage>
</organism>
<dbReference type="InterPro" id="IPR012677">
    <property type="entry name" value="Nucleotide-bd_a/b_plait_sf"/>
</dbReference>
<sequence>MGRLMIERHGYRVKNTLVELRTPSEAESPYPSTTVASERDYEGDDVTEPEAPDIEADHYGSQEAWDYEGCWTGYDSGMADGVSGTLQPSTPSPLMRPALLPPGMGYLPPFQLGMSAACSLGVPGYNEQGVPGFYIPTMPFEQACGFFMHPGFAMEEQGMLEEDTLAAASQQTELLLEALSERASGEKLLHSKHGHASSQEIEQELPVCPETAAWQSWADEVPPEGDQEPLQAAEQPDQAADAQEPVPEAEPAGAQEEQEVLEQPIEAVVEEEPAQREVPCFREKERNRGGGTFGDSRPARQARRRRGAEAGQFQEEWGCSRSSGVVDSRQGISVTTVMLRNIPNKYTRDMLVDRLSLHFRGKFDFLYLPIDFKNACNVGYGFINFRTVEACRLFVSRFSGVDVSRCLPGISNSSKVAEVTPARVQGLEDNVKRLRGSAVMQELIKHPEWMPLTFDKEGVQSLLHLPDGPVLLNRPRCRQRGCK</sequence>
<evidence type="ECO:0000256" key="1">
    <source>
        <dbReference type="PROSITE-ProRule" id="PRU00176"/>
    </source>
</evidence>
<dbReference type="Gene3D" id="3.30.70.330">
    <property type="match status" value="1"/>
</dbReference>
<accession>A0A7S4Q475</accession>
<dbReference type="Pfam" id="PF04059">
    <property type="entry name" value="RRM_2"/>
    <property type="match status" value="1"/>
</dbReference>
<dbReference type="InterPro" id="IPR035979">
    <property type="entry name" value="RBD_domain_sf"/>
</dbReference>
<dbReference type="InterPro" id="IPR000504">
    <property type="entry name" value="RRM_dom"/>
</dbReference>
<feature type="region of interest" description="Disordered" evidence="2">
    <location>
        <begin position="220"/>
        <end position="315"/>
    </location>
</feature>
<dbReference type="GO" id="GO:0003723">
    <property type="term" value="F:RNA binding"/>
    <property type="evidence" value="ECO:0007669"/>
    <property type="project" value="UniProtKB-UniRule"/>
</dbReference>
<evidence type="ECO:0000259" key="3">
    <source>
        <dbReference type="PROSITE" id="PS50102"/>
    </source>
</evidence>
<evidence type="ECO:0000313" key="4">
    <source>
        <dbReference type="EMBL" id="CAE4571948.1"/>
    </source>
</evidence>
<dbReference type="InterPro" id="IPR007201">
    <property type="entry name" value="Mei2-like_Rrm_C"/>
</dbReference>
<keyword evidence="1" id="KW-0694">RNA-binding</keyword>